<keyword evidence="1" id="KW-1015">Disulfide bond</keyword>
<reference evidence="4 5" key="2">
    <citation type="journal article" date="2019" name="G3 (Bethesda)">
        <title>Hybrid Assembly of the Genome of the Entomopathogenic Nematode Steinernema carpocapsae Identifies the X-Chromosome.</title>
        <authorList>
            <person name="Serra L."/>
            <person name="Macchietto M."/>
            <person name="Macias-Munoz A."/>
            <person name="McGill C.J."/>
            <person name="Rodriguez I.M."/>
            <person name="Rodriguez B."/>
            <person name="Murad R."/>
            <person name="Mortazavi A."/>
        </authorList>
    </citation>
    <scope>NUCLEOTIDE SEQUENCE [LARGE SCALE GENOMIC DNA]</scope>
    <source>
        <strain evidence="4 5">ALL</strain>
    </source>
</reference>
<dbReference type="PANTHER" id="PTHR21724:SF109">
    <property type="entry name" value="SHKT DOMAIN-CONTAINING PROTEIN"/>
    <property type="match status" value="1"/>
</dbReference>
<evidence type="ECO:0000313" key="5">
    <source>
        <dbReference type="Proteomes" id="UP000298663"/>
    </source>
</evidence>
<dbReference type="Gene3D" id="1.10.10.1940">
    <property type="match status" value="1"/>
</dbReference>
<sequence>MMFVVWSICLIFAVTEAQDAVIVPATMGASCIGVPCQPGLHCNPVTQVCQECADAGPFCKDRKQLCKDPEFQFDLEADCPRTCNVCRKPGEIVDVCLDRLSTCSKNKKFCTHRLYTKFLSEQCPKTCGICTSNLKRVVVDDCGDMLPGQNDCAMFWALDYCNNFDVYSEDIVRRTCGDTCGKCLALKEGEIKVRPPIRIEDIIQPSKGVVGTPECGDNWNGTKGNCAQFKRKGYCTRLGFYTLDNIKKNCGITCGLCKNNPKLIR</sequence>
<accession>A0A4U5M0I1</accession>
<organism evidence="4 5">
    <name type="scientific">Steinernema carpocapsae</name>
    <name type="common">Entomopathogenic nematode</name>
    <dbReference type="NCBI Taxonomy" id="34508"/>
    <lineage>
        <taxon>Eukaryota</taxon>
        <taxon>Metazoa</taxon>
        <taxon>Ecdysozoa</taxon>
        <taxon>Nematoda</taxon>
        <taxon>Chromadorea</taxon>
        <taxon>Rhabditida</taxon>
        <taxon>Tylenchina</taxon>
        <taxon>Panagrolaimomorpha</taxon>
        <taxon>Strongyloidoidea</taxon>
        <taxon>Steinernematidae</taxon>
        <taxon>Steinernema</taxon>
    </lineage>
</organism>
<proteinExistence type="predicted"/>
<dbReference type="PANTHER" id="PTHR21724">
    <property type="entry name" value="SHKT DOMAIN-CONTAINING PROTEIN"/>
    <property type="match status" value="1"/>
</dbReference>
<dbReference type="Proteomes" id="UP000298663">
    <property type="component" value="Unassembled WGS sequence"/>
</dbReference>
<keyword evidence="2" id="KW-0732">Signal</keyword>
<evidence type="ECO:0000256" key="2">
    <source>
        <dbReference type="SAM" id="SignalP"/>
    </source>
</evidence>
<evidence type="ECO:0000259" key="3">
    <source>
        <dbReference type="PROSITE" id="PS51670"/>
    </source>
</evidence>
<dbReference type="InterPro" id="IPR003582">
    <property type="entry name" value="ShKT_dom"/>
</dbReference>
<evidence type="ECO:0000313" key="4">
    <source>
        <dbReference type="EMBL" id="TKR62149.1"/>
    </source>
</evidence>
<dbReference type="Pfam" id="PF01549">
    <property type="entry name" value="ShK"/>
    <property type="match status" value="4"/>
</dbReference>
<protein>
    <recommendedName>
        <fullName evidence="3">ShKT domain-containing protein</fullName>
    </recommendedName>
</protein>
<keyword evidence="5" id="KW-1185">Reference proteome</keyword>
<dbReference type="AlphaFoldDB" id="A0A4U5M0I1"/>
<name>A0A4U5M0I1_STECR</name>
<comment type="caution">
    <text evidence="1">Lacks conserved residue(s) required for the propagation of feature annotation.</text>
</comment>
<feature type="signal peptide" evidence="2">
    <location>
        <begin position="1"/>
        <end position="17"/>
    </location>
</feature>
<feature type="domain" description="ShKT" evidence="3">
    <location>
        <begin position="96"/>
        <end position="130"/>
    </location>
</feature>
<gene>
    <name evidence="4" type="ORF">L596_026146</name>
</gene>
<evidence type="ECO:0000256" key="1">
    <source>
        <dbReference type="PROSITE-ProRule" id="PRU01005"/>
    </source>
</evidence>
<feature type="disulfide bond" evidence="1">
    <location>
        <begin position="96"/>
        <end position="130"/>
    </location>
</feature>
<comment type="caution">
    <text evidence="4">The sequence shown here is derived from an EMBL/GenBank/DDBJ whole genome shotgun (WGS) entry which is preliminary data.</text>
</comment>
<dbReference type="EMBL" id="AZBU02000010">
    <property type="protein sequence ID" value="TKR62149.1"/>
    <property type="molecule type" value="Genomic_DNA"/>
</dbReference>
<reference evidence="4 5" key="1">
    <citation type="journal article" date="2015" name="Genome Biol.">
        <title>Comparative genomics of Steinernema reveals deeply conserved gene regulatory networks.</title>
        <authorList>
            <person name="Dillman A.R."/>
            <person name="Macchietto M."/>
            <person name="Porter C.F."/>
            <person name="Rogers A."/>
            <person name="Williams B."/>
            <person name="Antoshechkin I."/>
            <person name="Lee M.M."/>
            <person name="Goodwin Z."/>
            <person name="Lu X."/>
            <person name="Lewis E.E."/>
            <person name="Goodrich-Blair H."/>
            <person name="Stock S.P."/>
            <person name="Adams B.J."/>
            <person name="Sternberg P.W."/>
            <person name="Mortazavi A."/>
        </authorList>
    </citation>
    <scope>NUCLEOTIDE SEQUENCE [LARGE SCALE GENOMIC DNA]</scope>
    <source>
        <strain evidence="4 5">ALL</strain>
    </source>
</reference>
<dbReference type="Gene3D" id="1.10.10.1870">
    <property type="entry name" value="ShTK domain-like"/>
    <property type="match status" value="2"/>
</dbReference>
<feature type="domain" description="ShKT" evidence="3">
    <location>
        <begin position="215"/>
        <end position="257"/>
    </location>
</feature>
<feature type="chain" id="PRO_5020527017" description="ShKT domain-containing protein" evidence="2">
    <location>
        <begin position="18"/>
        <end position="265"/>
    </location>
</feature>
<dbReference type="SMART" id="SM00254">
    <property type="entry name" value="ShKT"/>
    <property type="match status" value="4"/>
</dbReference>
<dbReference type="PROSITE" id="PS51670">
    <property type="entry name" value="SHKT"/>
    <property type="match status" value="2"/>
</dbReference>
<dbReference type="OrthoDB" id="5863778at2759"/>